<keyword evidence="5" id="KW-0326">Glycosidase</keyword>
<feature type="region of interest" description="Disordered" evidence="6">
    <location>
        <begin position="94"/>
        <end position="127"/>
    </location>
</feature>
<keyword evidence="7" id="KW-0732">Signal</keyword>
<proteinExistence type="inferred from homology"/>
<dbReference type="SUPFAM" id="SSF52279">
    <property type="entry name" value="Beta-D-glucan exohydrolase, C-terminal domain"/>
    <property type="match status" value="1"/>
</dbReference>
<keyword evidence="4" id="KW-0378">Hydrolase</keyword>
<dbReference type="InterPro" id="IPR036962">
    <property type="entry name" value="Glyco_hydro_3_N_sf"/>
</dbReference>
<dbReference type="Gene3D" id="3.40.50.1700">
    <property type="entry name" value="Glycoside hydrolase family 3 C-terminal domain"/>
    <property type="match status" value="1"/>
</dbReference>
<dbReference type="InterPro" id="IPR019800">
    <property type="entry name" value="Glyco_hydro_3_AS"/>
</dbReference>
<dbReference type="InterPro" id="IPR036881">
    <property type="entry name" value="Glyco_hydro_3_C_sf"/>
</dbReference>
<feature type="region of interest" description="Disordered" evidence="6">
    <location>
        <begin position="29"/>
        <end position="73"/>
    </location>
</feature>
<comment type="catalytic activity">
    <reaction evidence="1">
        <text>Hydrolysis of terminal non-reducing N-acetyl-D-hexosamine residues in N-acetyl-beta-D-hexosaminides.</text>
        <dbReference type="EC" id="3.2.1.52"/>
    </reaction>
</comment>
<dbReference type="InterPro" id="IPR017853">
    <property type="entry name" value="GH"/>
</dbReference>
<protein>
    <recommendedName>
        <fullName evidence="3">beta-N-acetylhexosaminidase</fullName>
        <ecNumber evidence="3">3.2.1.52</ecNumber>
    </recommendedName>
</protein>
<keyword evidence="10" id="KW-1185">Reference proteome</keyword>
<evidence type="ECO:0000256" key="7">
    <source>
        <dbReference type="SAM" id="SignalP"/>
    </source>
</evidence>
<dbReference type="RefSeq" id="WP_209550514.1">
    <property type="nucleotide sequence ID" value="NZ_QFAY01000001.1"/>
</dbReference>
<dbReference type="Pfam" id="PF00933">
    <property type="entry name" value="Glyco_hydro_3"/>
    <property type="match status" value="1"/>
</dbReference>
<dbReference type="Gene3D" id="3.20.20.300">
    <property type="entry name" value="Glycoside hydrolase, family 3, N-terminal domain"/>
    <property type="match status" value="1"/>
</dbReference>
<dbReference type="PROSITE" id="PS00775">
    <property type="entry name" value="GLYCOSYL_HYDROL_F3"/>
    <property type="match status" value="1"/>
</dbReference>
<evidence type="ECO:0000313" key="9">
    <source>
        <dbReference type="EMBL" id="MBP2619834.1"/>
    </source>
</evidence>
<dbReference type="InterPro" id="IPR050226">
    <property type="entry name" value="NagZ_Beta-hexosaminidase"/>
</dbReference>
<dbReference type="PANTHER" id="PTHR30480">
    <property type="entry name" value="BETA-HEXOSAMINIDASE-RELATED"/>
    <property type="match status" value="1"/>
</dbReference>
<comment type="similarity">
    <text evidence="2">Belongs to the glycosyl hydrolase 3 family.</text>
</comment>
<dbReference type="PANTHER" id="PTHR30480:SF13">
    <property type="entry name" value="BETA-HEXOSAMINIDASE"/>
    <property type="match status" value="1"/>
</dbReference>
<dbReference type="EC" id="3.2.1.52" evidence="3"/>
<sequence length="932" mass="99212">MKKYRLLLSAALLSTVAFASAEIAAAESAAAVPQGESQPDAALVSAEWSKASAEPAASETAVQTDAGSAPAVSLSQPAAQSAAAAEAVSQAQSALTLSDRDTGSKSSEAANQQSLDDKLQEPEQSQKISEKVRSLLSEMTIRQKITQMLMPDFRKWQQSGEAGQTDMTELNKEVAEAIDKYDFGGVILFAENVKGTAQTLTLTQALQEAAISNKAQNGSLPLLLAIDQEGGIVYRLGSGTALPGNMAVGATRDPELAKEAGQIIGRELSALGLNVDFAPVFDTNNNPQNPIIGLRSFSSDPQVVARLGAAMMKGIQDYNVAVAAKHFPGHGDTAVDSHTGLPLVDKSYAELEKLELLPFKAAIDKGADMLMTAHIQYPQIEKDAVISKQSGETIYIPATLSDDIITGIVRKKFGYKGVVVSDAMGMDAIAQNFGESEAAVMAMKAGVDIVLMPTVLRSRSDLAKIDNIIDEIEKAVQKGELPESRLDESTARILSLKEKRGVLDFNLADRTEAKALSSVGSDWNREGERKIAARAVTVVKNDETVLPFKVKSGDRILLLGAYDNELPGLELGVKRLKADGVIPEGVSFETARYSSSTSLDELKGKIDQASHIIVVSEIGRQAQLASDVWLTKVPTEVVDYANAAAKNAVIMSISKPYDAANYPKAKAIVAVYGNKGMDPTEGLRPDNAFGPNIPAGVEVIFNGQEHIGKLPVDVPAIKDGLMSGTEIAYPIGHGLLYSDPVKNIKLHVPNTVKAGDSFTARLTAGNLNGLDKQTYQLVLTVDAQHFSPLPSDSYTVDGDTVIIRRTAGDSQPIMIELKALAAGQFSPISTVRVIDSQERVFSMGSGYYNSVKMQVTAARQETAGYPQGGQQPPAPLASSRLSVSEEKTIPQLLSGNQLPRTGDSTKALWPLGGILILGACLLDRLTLGRRRH</sequence>
<gene>
    <name evidence="9" type="ORF">DHL47_00490</name>
</gene>
<evidence type="ECO:0000256" key="5">
    <source>
        <dbReference type="ARBA" id="ARBA00023295"/>
    </source>
</evidence>
<name>A0ABS5AVR7_9STRE</name>
<comment type="caution">
    <text evidence="9">The sequence shown here is derived from an EMBL/GenBank/DDBJ whole genome shotgun (WGS) entry which is preliminary data.</text>
</comment>
<evidence type="ECO:0000259" key="8">
    <source>
        <dbReference type="Pfam" id="PF00933"/>
    </source>
</evidence>
<accession>A0ABS5AVR7</accession>
<evidence type="ECO:0000256" key="4">
    <source>
        <dbReference type="ARBA" id="ARBA00022801"/>
    </source>
</evidence>
<evidence type="ECO:0000256" key="1">
    <source>
        <dbReference type="ARBA" id="ARBA00001231"/>
    </source>
</evidence>
<feature type="domain" description="Glycoside hydrolase family 3 N-terminal" evidence="8">
    <location>
        <begin position="140"/>
        <end position="496"/>
    </location>
</feature>
<evidence type="ECO:0000256" key="3">
    <source>
        <dbReference type="ARBA" id="ARBA00012663"/>
    </source>
</evidence>
<organism evidence="9 10">
    <name type="scientific">Streptococcus panodentis</name>
    <dbReference type="NCBI Taxonomy" id="1581472"/>
    <lineage>
        <taxon>Bacteria</taxon>
        <taxon>Bacillati</taxon>
        <taxon>Bacillota</taxon>
        <taxon>Bacilli</taxon>
        <taxon>Lactobacillales</taxon>
        <taxon>Streptococcaceae</taxon>
        <taxon>Streptococcus</taxon>
    </lineage>
</organism>
<dbReference type="PRINTS" id="PR00133">
    <property type="entry name" value="GLHYDRLASE3"/>
</dbReference>
<feature type="chain" id="PRO_5046346898" description="beta-N-acetylhexosaminidase" evidence="7">
    <location>
        <begin position="20"/>
        <end position="932"/>
    </location>
</feature>
<evidence type="ECO:0000256" key="6">
    <source>
        <dbReference type="SAM" id="MobiDB-lite"/>
    </source>
</evidence>
<evidence type="ECO:0000256" key="2">
    <source>
        <dbReference type="ARBA" id="ARBA00005336"/>
    </source>
</evidence>
<feature type="signal peptide" evidence="7">
    <location>
        <begin position="1"/>
        <end position="19"/>
    </location>
</feature>
<feature type="compositionally biased region" description="Polar residues" evidence="6">
    <location>
        <begin position="104"/>
        <end position="114"/>
    </location>
</feature>
<dbReference type="Proteomes" id="UP001519349">
    <property type="component" value="Unassembled WGS sequence"/>
</dbReference>
<reference evidence="9 10" key="1">
    <citation type="submission" date="2018-05" db="EMBL/GenBank/DDBJ databases">
        <title>Draft genome sequence of Streptococcus panodentis CCUG 70867T.</title>
        <authorList>
            <person name="Salva-Serra F."/>
            <person name="Mendez V."/>
            <person name="Jaen-Luchoro D."/>
            <person name="Gonzales-Siles L."/>
            <person name="Karlsson R."/>
            <person name="Engstrom-Jakobsson H."/>
            <person name="Busquets A."/>
            <person name="Gomila M."/>
            <person name="Pineiro-Iglesias B."/>
            <person name="Bennasar-Figueras A."/>
            <person name="Seeger M."/>
            <person name="Moore E."/>
        </authorList>
    </citation>
    <scope>NUCLEOTIDE SEQUENCE [LARGE SCALE GENOMIC DNA]</scope>
    <source>
        <strain evidence="9 10">CCUG 70867</strain>
    </source>
</reference>
<dbReference type="SUPFAM" id="SSF51445">
    <property type="entry name" value="(Trans)glycosidases"/>
    <property type="match status" value="1"/>
</dbReference>
<dbReference type="EMBL" id="QFAY01000001">
    <property type="protein sequence ID" value="MBP2619834.1"/>
    <property type="molecule type" value="Genomic_DNA"/>
</dbReference>
<evidence type="ECO:0000313" key="10">
    <source>
        <dbReference type="Proteomes" id="UP001519349"/>
    </source>
</evidence>
<dbReference type="InterPro" id="IPR001764">
    <property type="entry name" value="Glyco_hydro_3_N"/>
</dbReference>